<dbReference type="GO" id="GO:0003676">
    <property type="term" value="F:nucleic acid binding"/>
    <property type="evidence" value="ECO:0007669"/>
    <property type="project" value="InterPro"/>
</dbReference>
<feature type="region of interest" description="Disordered" evidence="1">
    <location>
        <begin position="1"/>
        <end position="45"/>
    </location>
</feature>
<evidence type="ECO:0000259" key="2">
    <source>
        <dbReference type="SMART" id="SM00507"/>
    </source>
</evidence>
<sequence length="421" mass="46579">MAFAQSNGHRSAASLIQDITGTSRADATRQSRVGESLLEPEEAPFADDELLADGSDTCASDAPRTSARWDGPLRTALFGRVISQQQHDAILRGLDEPPTPEGASDAVLLGFREAWSGAAEQLVAAAAHRTLEELRAAARTIRDQLDPDGAEARFLERHAARSFRMWTEPDGRHRAPAVLDDDGYLWLSTIRDAALRPRRGGPRFVDADEQRRAQELADDSRTNDQLAYDLVMDLLRAGSLADAETVFGTRQAGVRLVQPVDASGQATGPVLTEDGLQAMPDSYAEQRICDSGSTRVTVDCCNPLDVGREHRLFTPKQRIALAIRDGGCRWKACDRPASYCEAHHIDPYSEGGRTDIDRGILLCRFHHMQLHHGQWRITSDRKGEFILRHRSGEERELRPRLALAYAWAGIEPPPKRFRPAA</sequence>
<gene>
    <name evidence="3" type="ORF">KEC56_06750</name>
</gene>
<dbReference type="SMART" id="SM00507">
    <property type="entry name" value="HNHc"/>
    <property type="match status" value="1"/>
</dbReference>
<evidence type="ECO:0000313" key="3">
    <source>
        <dbReference type="EMBL" id="MCC2029213.1"/>
    </source>
</evidence>
<feature type="compositionally biased region" description="Polar residues" evidence="1">
    <location>
        <begin position="17"/>
        <end position="33"/>
    </location>
</feature>
<evidence type="ECO:0000313" key="4">
    <source>
        <dbReference type="Proteomes" id="UP001139289"/>
    </source>
</evidence>
<dbReference type="InterPro" id="IPR002711">
    <property type="entry name" value="HNH"/>
</dbReference>
<dbReference type="Proteomes" id="UP001139289">
    <property type="component" value="Unassembled WGS sequence"/>
</dbReference>
<proteinExistence type="predicted"/>
<keyword evidence="4" id="KW-1185">Reference proteome</keyword>
<feature type="domain" description="HNH nuclease" evidence="2">
    <location>
        <begin position="316"/>
        <end position="368"/>
    </location>
</feature>
<protein>
    <submittedName>
        <fullName evidence="3">HNH endonuclease</fullName>
    </submittedName>
</protein>
<dbReference type="RefSeq" id="WP_227530330.1">
    <property type="nucleotide sequence ID" value="NZ_JAGTTM010000002.1"/>
</dbReference>
<accession>A0A9X1LP90</accession>
<evidence type="ECO:0000256" key="1">
    <source>
        <dbReference type="SAM" id="MobiDB-lite"/>
    </source>
</evidence>
<dbReference type="CDD" id="cd00085">
    <property type="entry name" value="HNHc"/>
    <property type="match status" value="1"/>
</dbReference>
<dbReference type="GO" id="GO:0008270">
    <property type="term" value="F:zinc ion binding"/>
    <property type="evidence" value="ECO:0007669"/>
    <property type="project" value="InterPro"/>
</dbReference>
<keyword evidence="3" id="KW-0378">Hydrolase</keyword>
<dbReference type="InterPro" id="IPR003615">
    <property type="entry name" value="HNH_nuc"/>
</dbReference>
<keyword evidence="3" id="KW-0255">Endonuclease</keyword>
<dbReference type="EMBL" id="JAGTTM010000002">
    <property type="protein sequence ID" value="MCC2029213.1"/>
    <property type="molecule type" value="Genomic_DNA"/>
</dbReference>
<name>A0A9X1LP90_9MICO</name>
<dbReference type="Gene3D" id="1.10.30.50">
    <property type="match status" value="1"/>
</dbReference>
<dbReference type="Pfam" id="PF01844">
    <property type="entry name" value="HNH"/>
    <property type="match status" value="1"/>
</dbReference>
<comment type="caution">
    <text evidence="3">The sequence shown here is derived from an EMBL/GenBank/DDBJ whole genome shotgun (WGS) entry which is preliminary data.</text>
</comment>
<reference evidence="3" key="1">
    <citation type="submission" date="2021-04" db="EMBL/GenBank/DDBJ databases">
        <title>Microbacterium tenobrionis sp. nov. and Microbacterium allomyrinae sp. nov., isolated from larvae of Tenobrio molitor and Allomyrina dichotoma, respectively.</title>
        <authorList>
            <person name="Lee S.D."/>
        </authorList>
    </citation>
    <scope>NUCLEOTIDE SEQUENCE</scope>
    <source>
        <strain evidence="3">YMB-B2</strain>
    </source>
</reference>
<organism evidence="3 4">
    <name type="scientific">Microbacterium tenebrionis</name>
    <dbReference type="NCBI Taxonomy" id="2830665"/>
    <lineage>
        <taxon>Bacteria</taxon>
        <taxon>Bacillati</taxon>
        <taxon>Actinomycetota</taxon>
        <taxon>Actinomycetes</taxon>
        <taxon>Micrococcales</taxon>
        <taxon>Microbacteriaceae</taxon>
        <taxon>Microbacterium</taxon>
    </lineage>
</organism>
<keyword evidence="3" id="KW-0540">Nuclease</keyword>
<dbReference type="AlphaFoldDB" id="A0A9X1LP90"/>
<dbReference type="GO" id="GO:0004519">
    <property type="term" value="F:endonuclease activity"/>
    <property type="evidence" value="ECO:0007669"/>
    <property type="project" value="UniProtKB-KW"/>
</dbReference>